<evidence type="ECO:0000256" key="1">
    <source>
        <dbReference type="ARBA" id="ARBA00023002"/>
    </source>
</evidence>
<keyword evidence="1" id="KW-0560">Oxidoreductase</keyword>
<sequence length="362" mass="38418">MRVMQVGLGGFGRSWAEVARDAEGIALTAVVDPVPEARAWATETIGLPPEACFATLGDALATTNCDAVLVITPPETHRALAEQALAAGRHVLVEKPLATTLPDAVALVDAAAAAGKHLIVSQNYRFRAPVRAIQGLVADGTIGDLTAVRMVCRRDTRTLWPPDNFRYAMRHPYLIDMAVHHLDMLRAMTGREVGPLYARSWPVPDSPYRHDPTLVAVMGLDNGASATVEGSWAAHGEETSWNGVWELTGEKGRIRWAGGDGDPASGDLTLERWGEPVEPIAPSPLAYPERVGTLQSLRAAVSAGRPAETSGDDNVHSLALVLGCVRSIERQDLVDVPALLREARGQAAAEPEPAAAEAGPAA</sequence>
<dbReference type="InterPro" id="IPR050463">
    <property type="entry name" value="Gfo/Idh/MocA_oxidrdct_glycsds"/>
</dbReference>
<dbReference type="Pfam" id="PF22725">
    <property type="entry name" value="GFO_IDH_MocA_C3"/>
    <property type="match status" value="1"/>
</dbReference>
<dbReference type="SUPFAM" id="SSF51735">
    <property type="entry name" value="NAD(P)-binding Rossmann-fold domains"/>
    <property type="match status" value="1"/>
</dbReference>
<name>A0A6J4U1S7_9BACT</name>
<proteinExistence type="predicted"/>
<dbReference type="EMBL" id="CADCWG010000033">
    <property type="protein sequence ID" value="CAA9538367.1"/>
    <property type="molecule type" value="Genomic_DNA"/>
</dbReference>
<dbReference type="InterPro" id="IPR055170">
    <property type="entry name" value="GFO_IDH_MocA-like_dom"/>
</dbReference>
<organism evidence="4">
    <name type="scientific">uncultured Thermomicrobiales bacterium</name>
    <dbReference type="NCBI Taxonomy" id="1645740"/>
    <lineage>
        <taxon>Bacteria</taxon>
        <taxon>Pseudomonadati</taxon>
        <taxon>Thermomicrobiota</taxon>
        <taxon>Thermomicrobia</taxon>
        <taxon>Thermomicrobiales</taxon>
        <taxon>environmental samples</taxon>
    </lineage>
</organism>
<feature type="domain" description="Gfo/Idh/MocA-like oxidoreductase N-terminal" evidence="2">
    <location>
        <begin position="2"/>
        <end position="120"/>
    </location>
</feature>
<protein>
    <recommendedName>
        <fullName evidence="5">Gfo/Idh/MocA family oxidoreductase</fullName>
    </recommendedName>
</protein>
<dbReference type="PANTHER" id="PTHR43818">
    <property type="entry name" value="BCDNA.GH03377"/>
    <property type="match status" value="1"/>
</dbReference>
<dbReference type="GO" id="GO:0016491">
    <property type="term" value="F:oxidoreductase activity"/>
    <property type="evidence" value="ECO:0007669"/>
    <property type="project" value="UniProtKB-KW"/>
</dbReference>
<feature type="domain" description="GFO/IDH/MocA-like oxidoreductase" evidence="3">
    <location>
        <begin position="130"/>
        <end position="255"/>
    </location>
</feature>
<evidence type="ECO:0000259" key="2">
    <source>
        <dbReference type="Pfam" id="PF01408"/>
    </source>
</evidence>
<dbReference type="PANTHER" id="PTHR43818:SF11">
    <property type="entry name" value="BCDNA.GH03377"/>
    <property type="match status" value="1"/>
</dbReference>
<dbReference type="GO" id="GO:0000166">
    <property type="term" value="F:nucleotide binding"/>
    <property type="evidence" value="ECO:0007669"/>
    <property type="project" value="InterPro"/>
</dbReference>
<dbReference type="InterPro" id="IPR036291">
    <property type="entry name" value="NAD(P)-bd_dom_sf"/>
</dbReference>
<dbReference type="InterPro" id="IPR000683">
    <property type="entry name" value="Gfo/Idh/MocA-like_OxRdtase_N"/>
</dbReference>
<accession>A0A6J4U1S7</accession>
<evidence type="ECO:0008006" key="5">
    <source>
        <dbReference type="Google" id="ProtNLM"/>
    </source>
</evidence>
<gene>
    <name evidence="4" type="ORF">AVDCRST_MAG49-564</name>
</gene>
<dbReference type="Pfam" id="PF01408">
    <property type="entry name" value="GFO_IDH_MocA"/>
    <property type="match status" value="1"/>
</dbReference>
<reference evidence="4" key="1">
    <citation type="submission" date="2020-02" db="EMBL/GenBank/DDBJ databases">
        <authorList>
            <person name="Meier V. D."/>
        </authorList>
    </citation>
    <scope>NUCLEOTIDE SEQUENCE</scope>
    <source>
        <strain evidence="4">AVDCRST_MAG49</strain>
    </source>
</reference>
<dbReference type="Gene3D" id="3.40.50.720">
    <property type="entry name" value="NAD(P)-binding Rossmann-like Domain"/>
    <property type="match status" value="1"/>
</dbReference>
<evidence type="ECO:0000259" key="3">
    <source>
        <dbReference type="Pfam" id="PF22725"/>
    </source>
</evidence>
<dbReference type="AlphaFoldDB" id="A0A6J4U1S7"/>
<dbReference type="SUPFAM" id="SSF55347">
    <property type="entry name" value="Glyceraldehyde-3-phosphate dehydrogenase-like, C-terminal domain"/>
    <property type="match status" value="1"/>
</dbReference>
<evidence type="ECO:0000313" key="4">
    <source>
        <dbReference type="EMBL" id="CAA9538367.1"/>
    </source>
</evidence>
<dbReference type="Gene3D" id="3.30.360.10">
    <property type="entry name" value="Dihydrodipicolinate Reductase, domain 2"/>
    <property type="match status" value="1"/>
</dbReference>